<dbReference type="Proteomes" id="UP001432128">
    <property type="component" value="Chromosome"/>
</dbReference>
<dbReference type="EMBL" id="CP108021">
    <property type="protein sequence ID" value="WUM21346.1"/>
    <property type="molecule type" value="Genomic_DNA"/>
</dbReference>
<accession>A0AAU4K5S7</accession>
<reference evidence="1 2" key="1">
    <citation type="submission" date="2022-10" db="EMBL/GenBank/DDBJ databases">
        <title>The complete genomes of actinobacterial strains from the NBC collection.</title>
        <authorList>
            <person name="Joergensen T.S."/>
            <person name="Alvarez Arevalo M."/>
            <person name="Sterndorff E.B."/>
            <person name="Faurdal D."/>
            <person name="Vuksanovic O."/>
            <person name="Mourched A.-S."/>
            <person name="Charusanti P."/>
            <person name="Shaw S."/>
            <person name="Blin K."/>
            <person name="Weber T."/>
        </authorList>
    </citation>
    <scope>NUCLEOTIDE SEQUENCE [LARGE SCALE GENOMIC DNA]</scope>
    <source>
        <strain evidence="1 2">NBC_00319</strain>
    </source>
</reference>
<dbReference type="KEGG" id="whr:OG579_06015"/>
<keyword evidence="2" id="KW-1185">Reference proteome</keyword>
<sequence>MAPTSPHPSISDHDIARVLYTATGVINPVLDAVEHWDAFGIKQMTFDPRPGDDSLLGTATRALQWFTDSSGVPGTRTWEKWSVEQRTEWWVGRVGRLSTALVAYPGVFGVLADRLPVQDLLGFAHQAFIICAVQRVHGVHDRFDQTDQLIAVLCDRIIDSRVVLSQKPTGADARGVARVEKAVRVAADPHRDLTPMGLVRSVGSVVGLLRSITDVLSHRPSPKQPWRLLSALPVVGAVADYVGEQSALRRATEAAVASLRAPVRV</sequence>
<gene>
    <name evidence="1" type="ORF">OG579_06015</name>
</gene>
<proteinExistence type="predicted"/>
<name>A0AAU4K5S7_9NOCA</name>
<protein>
    <submittedName>
        <fullName evidence="1">Uncharacterized protein</fullName>
    </submittedName>
</protein>
<dbReference type="AlphaFoldDB" id="A0AAU4K5S7"/>
<dbReference type="RefSeq" id="WP_328858438.1">
    <property type="nucleotide sequence ID" value="NZ_CP108021.1"/>
</dbReference>
<evidence type="ECO:0000313" key="2">
    <source>
        <dbReference type="Proteomes" id="UP001432128"/>
    </source>
</evidence>
<evidence type="ECO:0000313" key="1">
    <source>
        <dbReference type="EMBL" id="WUM21346.1"/>
    </source>
</evidence>
<organism evidence="1 2">
    <name type="scientific">Williamsia herbipolensis</name>
    <dbReference type="NCBI Taxonomy" id="1603258"/>
    <lineage>
        <taxon>Bacteria</taxon>
        <taxon>Bacillati</taxon>
        <taxon>Actinomycetota</taxon>
        <taxon>Actinomycetes</taxon>
        <taxon>Mycobacteriales</taxon>
        <taxon>Nocardiaceae</taxon>
        <taxon>Williamsia</taxon>
    </lineage>
</organism>